<comment type="caution">
    <text evidence="1">The sequence shown here is derived from an EMBL/GenBank/DDBJ whole genome shotgun (WGS) entry which is preliminary data.</text>
</comment>
<accession>A0ABS5GA75</accession>
<sequence>MQPDIDVALRERSRDGHDILTARGVRLNVVLKTNQDQCAMEAVKSMNSTIAPLSLIAELSAVPLDDFGLIRSLGMYLSKSLEQDFQADLVSALKVALEENMRDVMSK</sequence>
<evidence type="ECO:0000313" key="2">
    <source>
        <dbReference type="Proteomes" id="UP001314635"/>
    </source>
</evidence>
<dbReference type="RefSeq" id="WP_172235266.1">
    <property type="nucleotide sequence ID" value="NZ_JABFDP010000001.1"/>
</dbReference>
<gene>
    <name evidence="1" type="ORF">JQ619_19350</name>
</gene>
<proteinExistence type="predicted"/>
<dbReference type="Proteomes" id="UP001314635">
    <property type="component" value="Unassembled WGS sequence"/>
</dbReference>
<protein>
    <submittedName>
        <fullName evidence="1">Uncharacterized protein</fullName>
    </submittedName>
</protein>
<organism evidence="1 2">
    <name type="scientific">Bradyrhizobium denitrificans</name>
    <dbReference type="NCBI Taxonomy" id="2734912"/>
    <lineage>
        <taxon>Bacteria</taxon>
        <taxon>Pseudomonadati</taxon>
        <taxon>Pseudomonadota</taxon>
        <taxon>Alphaproteobacteria</taxon>
        <taxon>Hyphomicrobiales</taxon>
        <taxon>Nitrobacteraceae</taxon>
        <taxon>Bradyrhizobium</taxon>
    </lineage>
</organism>
<evidence type="ECO:0000313" key="1">
    <source>
        <dbReference type="EMBL" id="MBR1137934.1"/>
    </source>
</evidence>
<dbReference type="EMBL" id="JAFCLK010000017">
    <property type="protein sequence ID" value="MBR1137934.1"/>
    <property type="molecule type" value="Genomic_DNA"/>
</dbReference>
<name>A0ABS5GA75_9BRAD</name>
<reference evidence="2" key="1">
    <citation type="journal article" date="2021" name="ISME J.">
        <title>Evolutionary origin and ecological implication of a unique nif island in free-living Bradyrhizobium lineages.</title>
        <authorList>
            <person name="Tao J."/>
        </authorList>
    </citation>
    <scope>NUCLEOTIDE SEQUENCE [LARGE SCALE GENOMIC DNA]</scope>
    <source>
        <strain evidence="2">SZCCT0094</strain>
    </source>
</reference>
<keyword evidence="2" id="KW-1185">Reference proteome</keyword>